<organism evidence="1">
    <name type="scientific">Arundo donax</name>
    <name type="common">Giant reed</name>
    <name type="synonym">Donax arundinaceus</name>
    <dbReference type="NCBI Taxonomy" id="35708"/>
    <lineage>
        <taxon>Eukaryota</taxon>
        <taxon>Viridiplantae</taxon>
        <taxon>Streptophyta</taxon>
        <taxon>Embryophyta</taxon>
        <taxon>Tracheophyta</taxon>
        <taxon>Spermatophyta</taxon>
        <taxon>Magnoliopsida</taxon>
        <taxon>Liliopsida</taxon>
        <taxon>Poales</taxon>
        <taxon>Poaceae</taxon>
        <taxon>PACMAD clade</taxon>
        <taxon>Arundinoideae</taxon>
        <taxon>Arundineae</taxon>
        <taxon>Arundo</taxon>
    </lineage>
</organism>
<dbReference type="EMBL" id="GBRH01250112">
    <property type="protein sequence ID" value="JAD47783.1"/>
    <property type="molecule type" value="Transcribed_RNA"/>
</dbReference>
<proteinExistence type="predicted"/>
<reference evidence="1" key="1">
    <citation type="submission" date="2014-09" db="EMBL/GenBank/DDBJ databases">
        <authorList>
            <person name="Magalhaes I.L.F."/>
            <person name="Oliveira U."/>
            <person name="Santos F.R."/>
            <person name="Vidigal T.H.D.A."/>
            <person name="Brescovit A.D."/>
            <person name="Santos A.J."/>
        </authorList>
    </citation>
    <scope>NUCLEOTIDE SEQUENCE</scope>
    <source>
        <tissue evidence="1">Shoot tissue taken approximately 20 cm above the soil surface</tissue>
    </source>
</reference>
<accession>A0A0A9ACY3</accession>
<evidence type="ECO:0000313" key="1">
    <source>
        <dbReference type="EMBL" id="JAD47783.1"/>
    </source>
</evidence>
<reference evidence="1" key="2">
    <citation type="journal article" date="2015" name="Data Brief">
        <title>Shoot transcriptome of the giant reed, Arundo donax.</title>
        <authorList>
            <person name="Barrero R.A."/>
            <person name="Guerrero F.D."/>
            <person name="Moolhuijzen P."/>
            <person name="Goolsby J.A."/>
            <person name="Tidwell J."/>
            <person name="Bellgard S.E."/>
            <person name="Bellgard M.I."/>
        </authorList>
    </citation>
    <scope>NUCLEOTIDE SEQUENCE</scope>
    <source>
        <tissue evidence="1">Shoot tissue taken approximately 20 cm above the soil surface</tissue>
    </source>
</reference>
<sequence length="27" mass="3305">MTFKKHKLHFNLYAPHSYYKSMPIAHN</sequence>
<name>A0A0A9ACY3_ARUDO</name>
<protein>
    <submittedName>
        <fullName evidence="1">Uncharacterized protein</fullName>
    </submittedName>
</protein>
<dbReference type="AlphaFoldDB" id="A0A0A9ACY3"/>